<protein>
    <recommendedName>
        <fullName evidence="2">NACHT domain-containing protein</fullName>
    </recommendedName>
</protein>
<dbReference type="OrthoDB" id="443402at2759"/>
<dbReference type="InterPro" id="IPR056884">
    <property type="entry name" value="NPHP3-like_N"/>
</dbReference>
<evidence type="ECO:0000313" key="3">
    <source>
        <dbReference type="EMBL" id="KAF2498230.1"/>
    </source>
</evidence>
<organism evidence="3 4">
    <name type="scientific">Lophium mytilinum</name>
    <dbReference type="NCBI Taxonomy" id="390894"/>
    <lineage>
        <taxon>Eukaryota</taxon>
        <taxon>Fungi</taxon>
        <taxon>Dikarya</taxon>
        <taxon>Ascomycota</taxon>
        <taxon>Pezizomycotina</taxon>
        <taxon>Dothideomycetes</taxon>
        <taxon>Pleosporomycetidae</taxon>
        <taxon>Mytilinidiales</taxon>
        <taxon>Mytilinidiaceae</taxon>
        <taxon>Lophium</taxon>
    </lineage>
</organism>
<dbReference type="EMBL" id="MU004185">
    <property type="protein sequence ID" value="KAF2498230.1"/>
    <property type="molecule type" value="Genomic_DNA"/>
</dbReference>
<dbReference type="InterPro" id="IPR056693">
    <property type="entry name" value="DUF7791"/>
</dbReference>
<keyword evidence="1" id="KW-0677">Repeat</keyword>
<dbReference type="SUPFAM" id="SSF52540">
    <property type="entry name" value="P-loop containing nucleoside triphosphate hydrolases"/>
    <property type="match status" value="1"/>
</dbReference>
<dbReference type="Pfam" id="PF25053">
    <property type="entry name" value="DUF7791"/>
    <property type="match status" value="1"/>
</dbReference>
<evidence type="ECO:0000313" key="4">
    <source>
        <dbReference type="Proteomes" id="UP000799750"/>
    </source>
</evidence>
<reference evidence="3" key="1">
    <citation type="journal article" date="2020" name="Stud. Mycol.">
        <title>101 Dothideomycetes genomes: a test case for predicting lifestyles and emergence of pathogens.</title>
        <authorList>
            <person name="Haridas S."/>
            <person name="Albert R."/>
            <person name="Binder M."/>
            <person name="Bloem J."/>
            <person name="Labutti K."/>
            <person name="Salamov A."/>
            <person name="Andreopoulos B."/>
            <person name="Baker S."/>
            <person name="Barry K."/>
            <person name="Bills G."/>
            <person name="Bluhm B."/>
            <person name="Cannon C."/>
            <person name="Castanera R."/>
            <person name="Culley D."/>
            <person name="Daum C."/>
            <person name="Ezra D."/>
            <person name="Gonzalez J."/>
            <person name="Henrissat B."/>
            <person name="Kuo A."/>
            <person name="Liang C."/>
            <person name="Lipzen A."/>
            <person name="Lutzoni F."/>
            <person name="Magnuson J."/>
            <person name="Mondo S."/>
            <person name="Nolan M."/>
            <person name="Ohm R."/>
            <person name="Pangilinan J."/>
            <person name="Park H.-J."/>
            <person name="Ramirez L."/>
            <person name="Alfaro M."/>
            <person name="Sun H."/>
            <person name="Tritt A."/>
            <person name="Yoshinaga Y."/>
            <person name="Zwiers L.-H."/>
            <person name="Turgeon B."/>
            <person name="Goodwin S."/>
            <person name="Spatafora J."/>
            <person name="Crous P."/>
            <person name="Grigoriev I."/>
        </authorList>
    </citation>
    <scope>NUCLEOTIDE SEQUENCE</scope>
    <source>
        <strain evidence="3">CBS 269.34</strain>
    </source>
</reference>
<dbReference type="InterPro" id="IPR027417">
    <property type="entry name" value="P-loop_NTPase"/>
</dbReference>
<dbReference type="AlphaFoldDB" id="A0A6A6R2U3"/>
<dbReference type="Proteomes" id="UP000799750">
    <property type="component" value="Unassembled WGS sequence"/>
</dbReference>
<accession>A0A6A6R2U3</accession>
<evidence type="ECO:0000259" key="2">
    <source>
        <dbReference type="PROSITE" id="PS50837"/>
    </source>
</evidence>
<dbReference type="Pfam" id="PF24883">
    <property type="entry name" value="NPHP3_N"/>
    <property type="match status" value="1"/>
</dbReference>
<gene>
    <name evidence="3" type="ORF">BU16DRAFT_480997</name>
</gene>
<proteinExistence type="predicted"/>
<dbReference type="InterPro" id="IPR007111">
    <property type="entry name" value="NACHT_NTPase"/>
</dbReference>
<feature type="non-terminal residue" evidence="3">
    <location>
        <position position="680"/>
    </location>
</feature>
<dbReference type="PANTHER" id="PTHR10039">
    <property type="entry name" value="AMELOGENIN"/>
    <property type="match status" value="1"/>
</dbReference>
<evidence type="ECO:0000256" key="1">
    <source>
        <dbReference type="ARBA" id="ARBA00022737"/>
    </source>
</evidence>
<dbReference type="Gene3D" id="3.40.50.300">
    <property type="entry name" value="P-loop containing nucleotide triphosphate hydrolases"/>
    <property type="match status" value="1"/>
</dbReference>
<dbReference type="PROSITE" id="PS50837">
    <property type="entry name" value="NACHT"/>
    <property type="match status" value="1"/>
</dbReference>
<sequence>MEPLSALSLATSVVQFVDFSSKFICGSMEIYNSKGGQTDKLNDLEEVTKSLAEIASELEESDSSDLSSSSKNANEIVKIATECRGAATQLCNVLSKLKLQKVTKRESILVTLKSLWGREKVEDLRNRLDGYRQQLIILLLVAMREDLQDKLRPKSEDSTQVKQENKKEDRFIGKAFLDKFEGAGRDKWRADLLDAIRYSHECGTSVETISESAKEGFLKAFHSSTVTDPWFVKQVLQKLRFREMPDRQERIVTRHPETYEWIFHENSENTPWDSFIDWLKGPSSTYWLSGKPGSGKSTLMKFILKDSRTQEMLKSDDVSPSYKLVMTGFFFWNSGAPMQMSQEGLIRTLLHDCLHERHDLIPYVFPVLEEEYELFGTLILGSWKWLDVIRAFRKLLEAPSTRFCFFIDGLDEYSGNPADLIDLLNSVSNTPNTKWCISSRPWPIFEDAFSYHTPCLRLQDLTYPDMLKYTSDRLNWNPGFRDFTQLEPEYTSRLVDNIANKSSGVFLWVTVVVASLLHGLTNGDRMGDLQARLDALPPDLEALFFRILDSIEPSHKSQACKLFQVVYTAKTRLTLLQISYVDRYDCEQVISSPFGPVEILQEDAELKWMKRRLGAISKGLLEIANRRNKADSTVEYLHRTVKDFIEKPDVQIRIAANITIPFDAHLSLAATSLLELKRFR</sequence>
<name>A0A6A6R2U3_9PEZI</name>
<dbReference type="Pfam" id="PF17107">
    <property type="entry name" value="SesA"/>
    <property type="match status" value="1"/>
</dbReference>
<dbReference type="PANTHER" id="PTHR10039:SF5">
    <property type="entry name" value="NACHT DOMAIN-CONTAINING PROTEIN"/>
    <property type="match status" value="1"/>
</dbReference>
<feature type="domain" description="NACHT" evidence="2">
    <location>
        <begin position="284"/>
        <end position="441"/>
    </location>
</feature>
<keyword evidence="4" id="KW-1185">Reference proteome</keyword>
<dbReference type="InterPro" id="IPR031352">
    <property type="entry name" value="SesA"/>
</dbReference>